<gene>
    <name evidence="1" type="ORF">OUZ56_021503</name>
</gene>
<reference evidence="1 2" key="1">
    <citation type="journal article" date="2023" name="Nucleic Acids Res.">
        <title>The hologenome of Daphnia magna reveals possible DNA methylation and microbiome-mediated evolution of the host genome.</title>
        <authorList>
            <person name="Chaturvedi A."/>
            <person name="Li X."/>
            <person name="Dhandapani V."/>
            <person name="Marshall H."/>
            <person name="Kissane S."/>
            <person name="Cuenca-Cambronero M."/>
            <person name="Asole G."/>
            <person name="Calvet F."/>
            <person name="Ruiz-Romero M."/>
            <person name="Marangio P."/>
            <person name="Guigo R."/>
            <person name="Rago D."/>
            <person name="Mirbahai L."/>
            <person name="Eastwood N."/>
            <person name="Colbourne J.K."/>
            <person name="Zhou J."/>
            <person name="Mallon E."/>
            <person name="Orsini L."/>
        </authorList>
    </citation>
    <scope>NUCLEOTIDE SEQUENCE [LARGE SCALE GENOMIC DNA]</scope>
    <source>
        <strain evidence="1">LRV0_1</strain>
    </source>
</reference>
<dbReference type="Proteomes" id="UP001234178">
    <property type="component" value="Unassembled WGS sequence"/>
</dbReference>
<organism evidence="1 2">
    <name type="scientific">Daphnia magna</name>
    <dbReference type="NCBI Taxonomy" id="35525"/>
    <lineage>
        <taxon>Eukaryota</taxon>
        <taxon>Metazoa</taxon>
        <taxon>Ecdysozoa</taxon>
        <taxon>Arthropoda</taxon>
        <taxon>Crustacea</taxon>
        <taxon>Branchiopoda</taxon>
        <taxon>Diplostraca</taxon>
        <taxon>Cladocera</taxon>
        <taxon>Anomopoda</taxon>
        <taxon>Daphniidae</taxon>
        <taxon>Daphnia</taxon>
    </lineage>
</organism>
<dbReference type="EMBL" id="JAOYFB010000003">
    <property type="protein sequence ID" value="KAK4012404.1"/>
    <property type="molecule type" value="Genomic_DNA"/>
</dbReference>
<sequence length="256" mass="27813">MLGMVPPVHFRQTLSNLVVELRPLFIDRGGTQHPFWTTSFGASSIISSPSAPRAMSPMKIPGSAPIFIRVPISRCRRPEPKPPPRRSSSHPILTALRLLPVESPCRQLILDDLRAIVSLLSLVPSLIWANTRTLPPLCLSRQPPVFPSTTHPVLPSSGCRSSELAMLAPPGLHALSLLDQLLAYPLQRIAPADAVFVVVPPLLAGSSGSRDVCVLSLHTRSTRPFRPASDPSGLPDRFLLLDTLSRCAPPSYICCR</sequence>
<evidence type="ECO:0000313" key="1">
    <source>
        <dbReference type="EMBL" id="KAK4012404.1"/>
    </source>
</evidence>
<name>A0ABQ9ZHL3_9CRUS</name>
<proteinExistence type="predicted"/>
<evidence type="ECO:0000313" key="2">
    <source>
        <dbReference type="Proteomes" id="UP001234178"/>
    </source>
</evidence>
<keyword evidence="2" id="KW-1185">Reference proteome</keyword>
<accession>A0ABQ9ZHL3</accession>
<comment type="caution">
    <text evidence="1">The sequence shown here is derived from an EMBL/GenBank/DDBJ whole genome shotgun (WGS) entry which is preliminary data.</text>
</comment>
<protein>
    <submittedName>
        <fullName evidence="1">Uncharacterized protein</fullName>
    </submittedName>
</protein>